<evidence type="ECO:0000313" key="3">
    <source>
        <dbReference type="Proteomes" id="UP000327294"/>
    </source>
</evidence>
<evidence type="ECO:0008006" key="4">
    <source>
        <dbReference type="Google" id="ProtNLM"/>
    </source>
</evidence>
<organism evidence="2 3">
    <name type="scientific">Streptomyces phaeolivaceus</name>
    <dbReference type="NCBI Taxonomy" id="2653200"/>
    <lineage>
        <taxon>Bacteria</taxon>
        <taxon>Bacillati</taxon>
        <taxon>Actinomycetota</taxon>
        <taxon>Actinomycetes</taxon>
        <taxon>Kitasatosporales</taxon>
        <taxon>Streptomycetaceae</taxon>
        <taxon>Streptomyces</taxon>
    </lineage>
</organism>
<evidence type="ECO:0000256" key="1">
    <source>
        <dbReference type="SAM" id="Phobius"/>
    </source>
</evidence>
<keyword evidence="1" id="KW-1133">Transmembrane helix</keyword>
<name>A0A5P8K9Z1_9ACTN</name>
<dbReference type="AlphaFoldDB" id="A0A5P8K9Z1"/>
<dbReference type="EMBL" id="CP045096">
    <property type="protein sequence ID" value="QFQ99437.1"/>
    <property type="molecule type" value="Genomic_DNA"/>
</dbReference>
<keyword evidence="1" id="KW-0472">Membrane</keyword>
<keyword evidence="1" id="KW-0812">Transmembrane</keyword>
<sequence length="296" mass="31766">MDVFLASVARGVAERWLSLLTLPGLLFLATAAVGHTLSHTGWADTAAVRETARQQVSDLTREGTPTVVLTAAALVLTATACGLAATAVGHAVRALWLAEGRFPPGDFLTQRRRARWNTAHDRYAARRETADLHLPCQLREVDRLAELRNRICLAEPSRPTWIGDRLAATDARIHSAYGLDVGTAWPRLWLIVSEETRTEVRLAATAFEAAAALAGWGVLYVLLGITWWPAAIAGAAVLVTAWRRGRAIVATYADLVESVVDLHGRSLAQALGITDEPGPMTEDLGAAVTSSVRKGA</sequence>
<proteinExistence type="predicted"/>
<evidence type="ECO:0000313" key="2">
    <source>
        <dbReference type="EMBL" id="QFQ99437.1"/>
    </source>
</evidence>
<reference evidence="2 3" key="1">
    <citation type="submission" date="2019-10" db="EMBL/GenBank/DDBJ databases">
        <title>Streptomyces sp. strain GY16 isolated from leaves of Broussonetia papyrifera.</title>
        <authorList>
            <person name="Mo P."/>
        </authorList>
    </citation>
    <scope>NUCLEOTIDE SEQUENCE [LARGE SCALE GENOMIC DNA]</scope>
    <source>
        <strain evidence="2 3">GY16</strain>
    </source>
</reference>
<dbReference type="Proteomes" id="UP000327294">
    <property type="component" value="Chromosome"/>
</dbReference>
<dbReference type="KEGG" id="sphv:F9278_28485"/>
<dbReference type="RefSeq" id="WP_152170862.1">
    <property type="nucleotide sequence ID" value="NZ_CP045096.1"/>
</dbReference>
<protein>
    <recommendedName>
        <fullName evidence="4">Vegetative cell wall protein gp1</fullName>
    </recommendedName>
</protein>
<gene>
    <name evidence="2" type="ORF">F9278_28485</name>
</gene>
<keyword evidence="3" id="KW-1185">Reference proteome</keyword>
<feature type="transmembrane region" description="Helical" evidence="1">
    <location>
        <begin position="225"/>
        <end position="242"/>
    </location>
</feature>
<feature type="transmembrane region" description="Helical" evidence="1">
    <location>
        <begin position="67"/>
        <end position="92"/>
    </location>
</feature>
<accession>A0A5P8K9Z1</accession>